<feature type="compositionally biased region" description="Basic and acidic residues" evidence="1">
    <location>
        <begin position="14"/>
        <end position="26"/>
    </location>
</feature>
<name>A0ABU5ETE7_9BACT</name>
<comment type="caution">
    <text evidence="2">The sequence shown here is derived from an EMBL/GenBank/DDBJ whole genome shotgun (WGS) entry which is preliminary data.</text>
</comment>
<evidence type="ECO:0000313" key="3">
    <source>
        <dbReference type="Proteomes" id="UP001272242"/>
    </source>
</evidence>
<feature type="region of interest" description="Disordered" evidence="1">
    <location>
        <begin position="1"/>
        <end position="26"/>
    </location>
</feature>
<proteinExistence type="predicted"/>
<evidence type="ECO:0000256" key="1">
    <source>
        <dbReference type="SAM" id="MobiDB-lite"/>
    </source>
</evidence>
<protein>
    <submittedName>
        <fullName evidence="2">Uncharacterized protein</fullName>
    </submittedName>
</protein>
<reference evidence="3" key="1">
    <citation type="journal article" date="2023" name="Mar. Drugs">
        <title>Gemmata algarum, a Novel Planctomycete Isolated from an Algal Mat, Displays Antimicrobial Activity.</title>
        <authorList>
            <person name="Kumar G."/>
            <person name="Kallscheuer N."/>
            <person name="Kashif M."/>
            <person name="Ahamad S."/>
            <person name="Jagadeeshwari U."/>
            <person name="Pannikurungottu S."/>
            <person name="Haufschild T."/>
            <person name="Kabuu M."/>
            <person name="Sasikala C."/>
            <person name="Jogler C."/>
            <person name="Ramana C."/>
        </authorList>
    </citation>
    <scope>NUCLEOTIDE SEQUENCE [LARGE SCALE GENOMIC DNA]</scope>
    <source>
        <strain evidence="3">JC673</strain>
    </source>
</reference>
<sequence length="64" mass="6783">MNEFTSNPALVAPKEADSVKDADSDETPRKLKLVAALVPACHGIEIDVEVFNGTVPENGAAELF</sequence>
<dbReference type="Proteomes" id="UP001272242">
    <property type="component" value="Unassembled WGS sequence"/>
</dbReference>
<accession>A0ABU5ETE7</accession>
<dbReference type="RefSeq" id="WP_320684778.1">
    <property type="nucleotide sequence ID" value="NZ_JAXBLV010000002.1"/>
</dbReference>
<keyword evidence="3" id="KW-1185">Reference proteome</keyword>
<gene>
    <name evidence="2" type="ORF">R5W23_003012</name>
</gene>
<evidence type="ECO:0000313" key="2">
    <source>
        <dbReference type="EMBL" id="MDY3557747.1"/>
    </source>
</evidence>
<dbReference type="EMBL" id="JAXBLV010000002">
    <property type="protein sequence ID" value="MDY3557747.1"/>
    <property type="molecule type" value="Genomic_DNA"/>
</dbReference>
<organism evidence="2 3">
    <name type="scientific">Gemmata algarum</name>
    <dbReference type="NCBI Taxonomy" id="2975278"/>
    <lineage>
        <taxon>Bacteria</taxon>
        <taxon>Pseudomonadati</taxon>
        <taxon>Planctomycetota</taxon>
        <taxon>Planctomycetia</taxon>
        <taxon>Gemmatales</taxon>
        <taxon>Gemmataceae</taxon>
        <taxon>Gemmata</taxon>
    </lineage>
</organism>